<reference evidence="2" key="1">
    <citation type="submission" date="2023-07" db="EMBL/GenBank/DDBJ databases">
        <title>A chromosome-level genome assembly of Lolium multiflorum.</title>
        <authorList>
            <person name="Chen Y."/>
            <person name="Copetti D."/>
            <person name="Kolliker R."/>
            <person name="Studer B."/>
        </authorList>
    </citation>
    <scope>NUCLEOTIDE SEQUENCE</scope>
    <source>
        <strain evidence="2">02402/16</strain>
        <tissue evidence="2">Leaf</tissue>
    </source>
</reference>
<accession>A0AAD8QTB3</accession>
<organism evidence="2 3">
    <name type="scientific">Lolium multiflorum</name>
    <name type="common">Italian ryegrass</name>
    <name type="synonym">Lolium perenne subsp. multiflorum</name>
    <dbReference type="NCBI Taxonomy" id="4521"/>
    <lineage>
        <taxon>Eukaryota</taxon>
        <taxon>Viridiplantae</taxon>
        <taxon>Streptophyta</taxon>
        <taxon>Embryophyta</taxon>
        <taxon>Tracheophyta</taxon>
        <taxon>Spermatophyta</taxon>
        <taxon>Magnoliopsida</taxon>
        <taxon>Liliopsida</taxon>
        <taxon>Poales</taxon>
        <taxon>Poaceae</taxon>
        <taxon>BOP clade</taxon>
        <taxon>Pooideae</taxon>
        <taxon>Poodae</taxon>
        <taxon>Poeae</taxon>
        <taxon>Poeae Chloroplast Group 2 (Poeae type)</taxon>
        <taxon>Loliodinae</taxon>
        <taxon>Loliinae</taxon>
        <taxon>Lolium</taxon>
    </lineage>
</organism>
<protein>
    <recommendedName>
        <fullName evidence="4">F-box protein SKIP28</fullName>
    </recommendedName>
</protein>
<dbReference type="AlphaFoldDB" id="A0AAD8QTB3"/>
<comment type="caution">
    <text evidence="2">The sequence shown here is derived from an EMBL/GenBank/DDBJ whole genome shotgun (WGS) entry which is preliminary data.</text>
</comment>
<dbReference type="InterPro" id="IPR050648">
    <property type="entry name" value="F-box_LRR-repeat"/>
</dbReference>
<dbReference type="InterPro" id="IPR017900">
    <property type="entry name" value="4Fe4S_Fe_S_CS"/>
</dbReference>
<dbReference type="Gene3D" id="3.80.10.10">
    <property type="entry name" value="Ribonuclease Inhibitor"/>
    <property type="match status" value="1"/>
</dbReference>
<dbReference type="SUPFAM" id="SSF52047">
    <property type="entry name" value="RNI-like"/>
    <property type="match status" value="1"/>
</dbReference>
<evidence type="ECO:0000256" key="1">
    <source>
        <dbReference type="SAM" id="MobiDB-lite"/>
    </source>
</evidence>
<gene>
    <name evidence="2" type="ORF">QYE76_031499</name>
</gene>
<evidence type="ECO:0008006" key="4">
    <source>
        <dbReference type="Google" id="ProtNLM"/>
    </source>
</evidence>
<name>A0AAD8QTB3_LOLMU</name>
<proteinExistence type="predicted"/>
<evidence type="ECO:0000313" key="2">
    <source>
        <dbReference type="EMBL" id="KAK1607826.1"/>
    </source>
</evidence>
<dbReference type="PANTHER" id="PTHR13382">
    <property type="entry name" value="MITOCHONDRIAL ATP SYNTHASE COUPLING FACTOR B"/>
    <property type="match status" value="1"/>
</dbReference>
<dbReference type="PROSITE" id="PS00198">
    <property type="entry name" value="4FE4S_FER_1"/>
    <property type="match status" value="1"/>
</dbReference>
<dbReference type="InterPro" id="IPR032675">
    <property type="entry name" value="LRR_dom_sf"/>
</dbReference>
<dbReference type="Proteomes" id="UP001231189">
    <property type="component" value="Unassembled WGS sequence"/>
</dbReference>
<evidence type="ECO:0000313" key="3">
    <source>
        <dbReference type="Proteomes" id="UP001231189"/>
    </source>
</evidence>
<dbReference type="GO" id="GO:0005737">
    <property type="term" value="C:cytoplasm"/>
    <property type="evidence" value="ECO:0007669"/>
    <property type="project" value="TreeGrafter"/>
</dbReference>
<dbReference type="EMBL" id="JAUUTY010000007">
    <property type="protein sequence ID" value="KAK1607826.1"/>
    <property type="molecule type" value="Genomic_DNA"/>
</dbReference>
<keyword evidence="3" id="KW-1185">Reference proteome</keyword>
<sequence length="378" mass="41510">MGKPAGIKIRRTAIQIDKLVASKRSPTVQNLGEPNSHLISSSAGACQPSPLSSPVTSHHTMLPTTAAASAPPPLPAPAPGEPHAALFLALGYMRLPELLACWRVCRLLGEAVAGDTLLWRRVAVEPPLSNRVTDEILAKLTARAEGTLRSLHLVGCSRVSDAGLLRVVEQNPGVNELYVPTCTGLTGDGVVKIVQLLHEHKGNIDRLRLNGISRMSKHHLDVIMSVMSKCNPQVQQDRSPLFYNHRAREVLNTNDERPIDVDVCPLCTNVRLVFDCTKDDCRKVKHSLLRCRGCYFCITRCEKCGGCISPEDRTEADLACSDFMCLDCWLTQSKCSTCNRPYCERHANLMVPLSMPGQFSCQRCAELDASLETQEDGY</sequence>
<feature type="region of interest" description="Disordered" evidence="1">
    <location>
        <begin position="27"/>
        <end position="58"/>
    </location>
</feature>
<dbReference type="PANTHER" id="PTHR13382:SF16">
    <property type="entry name" value="F-BOX PROTEIN SKIP28"/>
    <property type="match status" value="1"/>
</dbReference>